<dbReference type="SMART" id="SM00060">
    <property type="entry name" value="FN3"/>
    <property type="match status" value="1"/>
</dbReference>
<evidence type="ECO:0000256" key="5">
    <source>
        <dbReference type="ARBA" id="ARBA00023319"/>
    </source>
</evidence>
<dbReference type="InterPro" id="IPR036116">
    <property type="entry name" value="FN3_sf"/>
</dbReference>
<keyword evidence="9" id="KW-1185">Reference proteome</keyword>
<dbReference type="EMBL" id="KB097753">
    <property type="protein sequence ID" value="ESN90400.1"/>
    <property type="molecule type" value="Genomic_DNA"/>
</dbReference>
<organism evidence="8 9">
    <name type="scientific">Helobdella robusta</name>
    <name type="common">Californian leech</name>
    <dbReference type="NCBI Taxonomy" id="6412"/>
    <lineage>
        <taxon>Eukaryota</taxon>
        <taxon>Metazoa</taxon>
        <taxon>Spiralia</taxon>
        <taxon>Lophotrochozoa</taxon>
        <taxon>Annelida</taxon>
        <taxon>Clitellata</taxon>
        <taxon>Hirudinea</taxon>
        <taxon>Rhynchobdellida</taxon>
        <taxon>Glossiphoniidae</taxon>
        <taxon>Helobdella</taxon>
    </lineage>
</organism>
<reference evidence="8" key="3">
    <citation type="submission" date="2015-06" db="UniProtKB">
        <authorList>
            <consortium name="EnsemblMetazoa"/>
        </authorList>
    </citation>
    <scope>IDENTIFICATION</scope>
</reference>
<dbReference type="SUPFAM" id="SSF49265">
    <property type="entry name" value="Fibronectin type III"/>
    <property type="match status" value="1"/>
</dbReference>
<dbReference type="AlphaFoldDB" id="T1EXP2"/>
<dbReference type="OrthoDB" id="10253954at2759"/>
<keyword evidence="2" id="KW-0677">Repeat</keyword>
<dbReference type="Proteomes" id="UP000015101">
    <property type="component" value="Unassembled WGS sequence"/>
</dbReference>
<evidence type="ECO:0000313" key="8">
    <source>
        <dbReference type="EnsemblMetazoa" id="HelroP166065"/>
    </source>
</evidence>
<dbReference type="InterPro" id="IPR013783">
    <property type="entry name" value="Ig-like_fold"/>
</dbReference>
<name>T1EXP2_HELRO</name>
<dbReference type="InterPro" id="IPR003961">
    <property type="entry name" value="FN3_dom"/>
</dbReference>
<dbReference type="CDD" id="cd00063">
    <property type="entry name" value="FN3"/>
    <property type="match status" value="1"/>
</dbReference>
<proteinExistence type="predicted"/>
<dbReference type="FunFam" id="2.60.40.10:FF:000036">
    <property type="entry name" value="receptor-type tyrosine-protein phosphatase delta isoform X1"/>
    <property type="match status" value="1"/>
</dbReference>
<evidence type="ECO:0000256" key="4">
    <source>
        <dbReference type="ARBA" id="ARBA00023180"/>
    </source>
</evidence>
<gene>
    <name evidence="8" type="primary">20201342</name>
    <name evidence="7" type="ORF">HELRODRAFT_166065</name>
</gene>
<evidence type="ECO:0000313" key="9">
    <source>
        <dbReference type="Proteomes" id="UP000015101"/>
    </source>
</evidence>
<feature type="domain" description="Fibronectin type-III" evidence="6">
    <location>
        <begin position="47"/>
        <end position="147"/>
    </location>
</feature>
<keyword evidence="3" id="KW-1015">Disulfide bond</keyword>
<dbReference type="KEGG" id="hro:HELRODRAFT_166065"/>
<dbReference type="HOGENOM" id="CLU_1770109_0_0_1"/>
<evidence type="ECO:0000313" key="7">
    <source>
        <dbReference type="EMBL" id="ESN90400.1"/>
    </source>
</evidence>
<reference evidence="7 9" key="2">
    <citation type="journal article" date="2013" name="Nature">
        <title>Insights into bilaterian evolution from three spiralian genomes.</title>
        <authorList>
            <person name="Simakov O."/>
            <person name="Marletaz F."/>
            <person name="Cho S.J."/>
            <person name="Edsinger-Gonzales E."/>
            <person name="Havlak P."/>
            <person name="Hellsten U."/>
            <person name="Kuo D.H."/>
            <person name="Larsson T."/>
            <person name="Lv J."/>
            <person name="Arendt D."/>
            <person name="Savage R."/>
            <person name="Osoegawa K."/>
            <person name="de Jong P."/>
            <person name="Grimwood J."/>
            <person name="Chapman J.A."/>
            <person name="Shapiro H."/>
            <person name="Aerts A."/>
            <person name="Otillar R.P."/>
            <person name="Terry A.Y."/>
            <person name="Boore J.L."/>
            <person name="Grigoriev I.V."/>
            <person name="Lindberg D.R."/>
            <person name="Seaver E.C."/>
            <person name="Weisblat D.A."/>
            <person name="Putnam N.H."/>
            <person name="Rokhsar D.S."/>
        </authorList>
    </citation>
    <scope>NUCLEOTIDE SEQUENCE</scope>
</reference>
<evidence type="ECO:0000256" key="2">
    <source>
        <dbReference type="ARBA" id="ARBA00022737"/>
    </source>
</evidence>
<evidence type="ECO:0000256" key="3">
    <source>
        <dbReference type="ARBA" id="ARBA00023157"/>
    </source>
</evidence>
<dbReference type="Gene3D" id="2.60.40.10">
    <property type="entry name" value="Immunoglobulins"/>
    <property type="match status" value="1"/>
</dbReference>
<dbReference type="eggNOG" id="KOG4228">
    <property type="taxonomic scope" value="Eukaryota"/>
</dbReference>
<accession>T1EXP2</accession>
<dbReference type="EMBL" id="AMQM01002251">
    <property type="status" value="NOT_ANNOTATED_CDS"/>
    <property type="molecule type" value="Genomic_DNA"/>
</dbReference>
<dbReference type="EnsemblMetazoa" id="HelroT166065">
    <property type="protein sequence ID" value="HelroP166065"/>
    <property type="gene ID" value="HelroG166065"/>
</dbReference>
<keyword evidence="1" id="KW-0732">Signal</keyword>
<dbReference type="CTD" id="20201342"/>
<reference evidence="9" key="1">
    <citation type="submission" date="2012-12" db="EMBL/GenBank/DDBJ databases">
        <authorList>
            <person name="Hellsten U."/>
            <person name="Grimwood J."/>
            <person name="Chapman J.A."/>
            <person name="Shapiro H."/>
            <person name="Aerts A."/>
            <person name="Otillar R.P."/>
            <person name="Terry A.Y."/>
            <person name="Boore J.L."/>
            <person name="Simakov O."/>
            <person name="Marletaz F."/>
            <person name="Cho S.-J."/>
            <person name="Edsinger-Gonzales E."/>
            <person name="Havlak P."/>
            <person name="Kuo D.-H."/>
            <person name="Larsson T."/>
            <person name="Lv J."/>
            <person name="Arendt D."/>
            <person name="Savage R."/>
            <person name="Osoegawa K."/>
            <person name="de Jong P."/>
            <person name="Lindberg D.R."/>
            <person name="Seaver E.C."/>
            <person name="Weisblat D.A."/>
            <person name="Putnam N.H."/>
            <person name="Grigoriev I.V."/>
            <person name="Rokhsar D.S."/>
        </authorList>
    </citation>
    <scope>NUCLEOTIDE SEQUENCE</scope>
</reference>
<dbReference type="InParanoid" id="T1EXP2"/>
<protein>
    <recommendedName>
        <fullName evidence="6">Fibronectin type-III domain-containing protein</fullName>
    </recommendedName>
</protein>
<dbReference type="Pfam" id="PF00041">
    <property type="entry name" value="fn3"/>
    <property type="match status" value="1"/>
</dbReference>
<dbReference type="PROSITE" id="PS50853">
    <property type="entry name" value="FN3"/>
    <property type="match status" value="1"/>
</dbReference>
<keyword evidence="4" id="KW-0325">Glycoprotein</keyword>
<dbReference type="RefSeq" id="XP_009031344.1">
    <property type="nucleotide sequence ID" value="XM_009033096.1"/>
</dbReference>
<dbReference type="OMA" id="STYIIKI"/>
<evidence type="ECO:0000259" key="6">
    <source>
        <dbReference type="PROSITE" id="PS50853"/>
    </source>
</evidence>
<evidence type="ECO:0000256" key="1">
    <source>
        <dbReference type="ARBA" id="ARBA00022729"/>
    </source>
</evidence>
<dbReference type="GeneID" id="20201342"/>
<dbReference type="STRING" id="6412.T1EXP2"/>
<sequence>MESANTPTELSAGVLEDDRLKITDLYPIILVPMSLNAHKGTLNSSSPPKKLKVNLHNETSVLVTWEPPEKPNGIIKNYKVYYDLWNNSTFHKSFNWKFVSTSASTHSTVLHHLLANSTYIIKILASNSLGDGLLSDSVKIFVGSKTG</sequence>
<keyword evidence="5" id="KW-0393">Immunoglobulin domain</keyword>